<dbReference type="SUPFAM" id="SSF46689">
    <property type="entry name" value="Homeodomain-like"/>
    <property type="match status" value="1"/>
</dbReference>
<protein>
    <submittedName>
        <fullName evidence="6">TetR/AcrR family transcriptional regulator</fullName>
    </submittedName>
</protein>
<evidence type="ECO:0000313" key="6">
    <source>
        <dbReference type="EMBL" id="NKE57533.1"/>
    </source>
</evidence>
<gene>
    <name evidence="6" type="ORF">FXN61_12085</name>
</gene>
<dbReference type="InterPro" id="IPR009057">
    <property type="entry name" value="Homeodomain-like_sf"/>
</dbReference>
<accession>A0ABX1FF14</accession>
<reference evidence="6 7" key="1">
    <citation type="submission" date="2019-08" db="EMBL/GenBank/DDBJ databases">
        <title>Lentzea from Indian Himalayas.</title>
        <authorList>
            <person name="Mandal S."/>
            <person name="Mallick Gupta A."/>
            <person name="Maiti P.K."/>
            <person name="Sarkar J."/>
            <person name="Mandal S."/>
        </authorList>
    </citation>
    <scope>NUCLEOTIDE SEQUENCE [LARGE SCALE GENOMIC DNA]</scope>
    <source>
        <strain evidence="6 7">PSKA42</strain>
    </source>
</reference>
<dbReference type="PROSITE" id="PS50977">
    <property type="entry name" value="HTH_TETR_2"/>
    <property type="match status" value="1"/>
</dbReference>
<dbReference type="InterPro" id="IPR001647">
    <property type="entry name" value="HTH_TetR"/>
</dbReference>
<dbReference type="RefSeq" id="WP_167973346.1">
    <property type="nucleotide sequence ID" value="NZ_VSRL01000033.1"/>
</dbReference>
<dbReference type="InterPro" id="IPR050109">
    <property type="entry name" value="HTH-type_TetR-like_transc_reg"/>
</dbReference>
<keyword evidence="2 4" id="KW-0238">DNA-binding</keyword>
<keyword evidence="7" id="KW-1185">Reference proteome</keyword>
<comment type="caution">
    <text evidence="6">The sequence shown here is derived from an EMBL/GenBank/DDBJ whole genome shotgun (WGS) entry which is preliminary data.</text>
</comment>
<feature type="domain" description="HTH tetR-type" evidence="5">
    <location>
        <begin position="7"/>
        <end position="67"/>
    </location>
</feature>
<dbReference type="EMBL" id="VSRL01000033">
    <property type="protein sequence ID" value="NKE57533.1"/>
    <property type="molecule type" value="Genomic_DNA"/>
</dbReference>
<organism evidence="6 7">
    <name type="scientific">Lentzea indica</name>
    <dbReference type="NCBI Taxonomy" id="2604800"/>
    <lineage>
        <taxon>Bacteria</taxon>
        <taxon>Bacillati</taxon>
        <taxon>Actinomycetota</taxon>
        <taxon>Actinomycetes</taxon>
        <taxon>Pseudonocardiales</taxon>
        <taxon>Pseudonocardiaceae</taxon>
        <taxon>Lentzea</taxon>
    </lineage>
</organism>
<evidence type="ECO:0000256" key="4">
    <source>
        <dbReference type="PROSITE-ProRule" id="PRU00335"/>
    </source>
</evidence>
<dbReference type="Pfam" id="PF00440">
    <property type="entry name" value="TetR_N"/>
    <property type="match status" value="1"/>
</dbReference>
<evidence type="ECO:0000256" key="3">
    <source>
        <dbReference type="ARBA" id="ARBA00023163"/>
    </source>
</evidence>
<evidence type="ECO:0000259" key="5">
    <source>
        <dbReference type="PROSITE" id="PS50977"/>
    </source>
</evidence>
<evidence type="ECO:0000313" key="7">
    <source>
        <dbReference type="Proteomes" id="UP001515943"/>
    </source>
</evidence>
<evidence type="ECO:0000256" key="1">
    <source>
        <dbReference type="ARBA" id="ARBA00023015"/>
    </source>
</evidence>
<keyword evidence="3" id="KW-0804">Transcription</keyword>
<dbReference type="PRINTS" id="PR00455">
    <property type="entry name" value="HTHTETR"/>
</dbReference>
<sequence length="194" mass="21153">MEDRVEDSAKERILAAAEELFADSGFDATPTSRIAERAGVPKGLVHYYFNRKKDLLAALVARLPDSTVDHRRIVVAGDIAESLRRLVAALDARLNASPLLSHLLWREADTHSAVRDAMQARYDNVATQIKQVILAAGGAAVAIKDVEAAAALLALAVSYRHSVARHSDEEDPIDKELTFVASALLRQPQVRPVQ</sequence>
<feature type="DNA-binding region" description="H-T-H motif" evidence="4">
    <location>
        <begin position="30"/>
        <end position="49"/>
    </location>
</feature>
<proteinExistence type="predicted"/>
<name>A0ABX1FF14_9PSEU</name>
<dbReference type="Proteomes" id="UP001515943">
    <property type="component" value="Unassembled WGS sequence"/>
</dbReference>
<dbReference type="PANTHER" id="PTHR30055:SF234">
    <property type="entry name" value="HTH-TYPE TRANSCRIPTIONAL REGULATOR BETI"/>
    <property type="match status" value="1"/>
</dbReference>
<keyword evidence="1" id="KW-0805">Transcription regulation</keyword>
<dbReference type="PANTHER" id="PTHR30055">
    <property type="entry name" value="HTH-TYPE TRANSCRIPTIONAL REGULATOR RUTR"/>
    <property type="match status" value="1"/>
</dbReference>
<evidence type="ECO:0000256" key="2">
    <source>
        <dbReference type="ARBA" id="ARBA00023125"/>
    </source>
</evidence>
<dbReference type="Gene3D" id="1.10.357.10">
    <property type="entry name" value="Tetracycline Repressor, domain 2"/>
    <property type="match status" value="1"/>
</dbReference>